<keyword evidence="3" id="KW-0285">Flavoprotein</keyword>
<evidence type="ECO:0000313" key="8">
    <source>
        <dbReference type="EMBL" id="SMC95861.1"/>
    </source>
</evidence>
<dbReference type="EMBL" id="FWYC01000007">
    <property type="protein sequence ID" value="SMC95861.1"/>
    <property type="molecule type" value="Genomic_DNA"/>
</dbReference>
<gene>
    <name evidence="8" type="ORF">SAMN05660733_02932</name>
</gene>
<protein>
    <submittedName>
        <fullName evidence="8">Acyl-CoA dehydrogenase, N-terminal domain</fullName>
    </submittedName>
</protein>
<proteinExistence type="inferred from homology"/>
<evidence type="ECO:0000256" key="1">
    <source>
        <dbReference type="ARBA" id="ARBA00001974"/>
    </source>
</evidence>
<dbReference type="GO" id="GO:0003995">
    <property type="term" value="F:acyl-CoA dehydrogenase activity"/>
    <property type="evidence" value="ECO:0007669"/>
    <property type="project" value="TreeGrafter"/>
</dbReference>
<dbReference type="PANTHER" id="PTHR43884">
    <property type="entry name" value="ACYL-COA DEHYDROGENASE"/>
    <property type="match status" value="1"/>
</dbReference>
<keyword evidence="5" id="KW-0560">Oxidoreductase</keyword>
<dbReference type="RefSeq" id="WP_051769975.1">
    <property type="nucleotide sequence ID" value="NZ_FWYC01000007.1"/>
</dbReference>
<dbReference type="Gene3D" id="1.20.140.10">
    <property type="entry name" value="Butyryl-CoA Dehydrogenase, subunit A, domain 3"/>
    <property type="match status" value="1"/>
</dbReference>
<evidence type="ECO:0000256" key="3">
    <source>
        <dbReference type="ARBA" id="ARBA00022630"/>
    </source>
</evidence>
<dbReference type="eggNOG" id="COG1960">
    <property type="taxonomic scope" value="Bacteria"/>
</dbReference>
<feature type="domain" description="Acyl-CoA dehydrogenase/oxidase C-terminal" evidence="6">
    <location>
        <begin position="206"/>
        <end position="338"/>
    </location>
</feature>
<dbReference type="PANTHER" id="PTHR43884:SF20">
    <property type="entry name" value="ACYL-COA DEHYDROGENASE FADE28"/>
    <property type="match status" value="1"/>
</dbReference>
<dbReference type="InterPro" id="IPR036250">
    <property type="entry name" value="AcylCo_DH-like_C"/>
</dbReference>
<evidence type="ECO:0000256" key="2">
    <source>
        <dbReference type="ARBA" id="ARBA00009347"/>
    </source>
</evidence>
<dbReference type="SUPFAM" id="SSF47203">
    <property type="entry name" value="Acyl-CoA dehydrogenase C-terminal domain-like"/>
    <property type="match status" value="1"/>
</dbReference>
<dbReference type="Pfam" id="PF02771">
    <property type="entry name" value="Acyl-CoA_dh_N"/>
    <property type="match status" value="1"/>
</dbReference>
<dbReference type="Gene3D" id="1.10.540.10">
    <property type="entry name" value="Acyl-CoA dehydrogenase/oxidase, N-terminal domain"/>
    <property type="match status" value="1"/>
</dbReference>
<dbReference type="Pfam" id="PF00441">
    <property type="entry name" value="Acyl-CoA_dh_1"/>
    <property type="match status" value="1"/>
</dbReference>
<evidence type="ECO:0000256" key="4">
    <source>
        <dbReference type="ARBA" id="ARBA00022827"/>
    </source>
</evidence>
<evidence type="ECO:0000256" key="5">
    <source>
        <dbReference type="ARBA" id="ARBA00023002"/>
    </source>
</evidence>
<dbReference type="Proteomes" id="UP000192840">
    <property type="component" value="Unassembled WGS sequence"/>
</dbReference>
<keyword evidence="4" id="KW-0274">FAD</keyword>
<comment type="cofactor">
    <cofactor evidence="1">
        <name>FAD</name>
        <dbReference type="ChEBI" id="CHEBI:57692"/>
    </cofactor>
</comment>
<dbReference type="STRING" id="40571.SAMN05660733_02932"/>
<feature type="domain" description="Acyl-CoA dehydrogenase/oxidase N-terminal" evidence="7">
    <location>
        <begin position="6"/>
        <end position="84"/>
    </location>
</feature>
<reference evidence="9" key="1">
    <citation type="submission" date="2017-04" db="EMBL/GenBank/DDBJ databases">
        <authorList>
            <person name="Varghese N."/>
            <person name="Submissions S."/>
        </authorList>
    </citation>
    <scope>NUCLEOTIDE SEQUENCE [LARGE SCALE GENOMIC DNA]</scope>
    <source>
        <strain evidence="9">DSM 44073</strain>
    </source>
</reference>
<evidence type="ECO:0000259" key="7">
    <source>
        <dbReference type="Pfam" id="PF02771"/>
    </source>
</evidence>
<sequence>MRFAMTADQSDLRAVVHDLVTELCPPATVRCAPDSAEVAALHRGLVDLGVPGLLVSEGAGGLGLDENHFVALMVECGWAAVPLPLVDTVGFAPAVLESAGPARSGPLGPDLAGSDLVADVVAGKTTCAVTFDGVVRFGHRPGLLLHGGFGGVGPIRVLDLAGASREPVDAVDPAADLRRIIGGTELVVVDDPAAVELAWLRGVLGASAQLIGLSRRMLETTVEYVGQRRQFGVPIGSFQAVKHRLADALLRIEFAAPAVARAGFSLATSDPDRVRDVSMAKALASDAAREVARAAIQCHGAIAYTTEYDLHLYAKRAWALAADWGSAAWHRAVVARDLGLPFTGTPAS</sequence>
<dbReference type="InterPro" id="IPR009100">
    <property type="entry name" value="AcylCoA_DH/oxidase_NM_dom_sf"/>
</dbReference>
<name>A0A1W2DEE7_9PSEU</name>
<dbReference type="SUPFAM" id="SSF56645">
    <property type="entry name" value="Acyl-CoA dehydrogenase NM domain-like"/>
    <property type="match status" value="1"/>
</dbReference>
<dbReference type="InterPro" id="IPR009075">
    <property type="entry name" value="AcylCo_DH/oxidase_C"/>
</dbReference>
<keyword evidence="9" id="KW-1185">Reference proteome</keyword>
<dbReference type="AlphaFoldDB" id="A0A1W2DEE7"/>
<comment type="similarity">
    <text evidence="2">Belongs to the acyl-CoA dehydrogenase family.</text>
</comment>
<dbReference type="GO" id="GO:0050660">
    <property type="term" value="F:flavin adenine dinucleotide binding"/>
    <property type="evidence" value="ECO:0007669"/>
    <property type="project" value="InterPro"/>
</dbReference>
<evidence type="ECO:0000313" key="9">
    <source>
        <dbReference type="Proteomes" id="UP000192840"/>
    </source>
</evidence>
<organism evidence="8 9">
    <name type="scientific">Lentzea albidocapillata</name>
    <dbReference type="NCBI Taxonomy" id="40571"/>
    <lineage>
        <taxon>Bacteria</taxon>
        <taxon>Bacillati</taxon>
        <taxon>Actinomycetota</taxon>
        <taxon>Actinomycetes</taxon>
        <taxon>Pseudonocardiales</taxon>
        <taxon>Pseudonocardiaceae</taxon>
        <taxon>Lentzea</taxon>
    </lineage>
</organism>
<evidence type="ECO:0000259" key="6">
    <source>
        <dbReference type="Pfam" id="PF00441"/>
    </source>
</evidence>
<dbReference type="OrthoDB" id="8677713at2"/>
<accession>A0A1W2DEE7</accession>
<dbReference type="InterPro" id="IPR037069">
    <property type="entry name" value="AcylCoA_DH/ox_N_sf"/>
</dbReference>
<dbReference type="InterPro" id="IPR013786">
    <property type="entry name" value="AcylCoA_DH/ox_N"/>
</dbReference>